<reference evidence="1" key="1">
    <citation type="submission" date="2019-08" db="EMBL/GenBank/DDBJ databases">
        <authorList>
            <person name="Kucharzyk K."/>
            <person name="Murdoch R.W."/>
            <person name="Higgins S."/>
            <person name="Loffler F."/>
        </authorList>
    </citation>
    <scope>NUCLEOTIDE SEQUENCE</scope>
</reference>
<accession>A0A645BD20</accession>
<name>A0A645BD20_9ZZZZ</name>
<gene>
    <name evidence="1" type="ORF">SDC9_110097</name>
</gene>
<protein>
    <submittedName>
        <fullName evidence="1">Uncharacterized protein</fullName>
    </submittedName>
</protein>
<dbReference type="EMBL" id="VSSQ01019282">
    <property type="protein sequence ID" value="MPM63217.1"/>
    <property type="molecule type" value="Genomic_DNA"/>
</dbReference>
<sequence length="94" mass="10586">MAFGGQFGGGVILHVLHQQGSINNAGAWLDPFCNGIDHGVDLIGRHSQHDDIGILHQSFPIRFDLLEDFFFGHFFILRRLRVKPHHGQSLVVLF</sequence>
<evidence type="ECO:0000313" key="1">
    <source>
        <dbReference type="EMBL" id="MPM63217.1"/>
    </source>
</evidence>
<dbReference type="AlphaFoldDB" id="A0A645BD20"/>
<proteinExistence type="predicted"/>
<organism evidence="1">
    <name type="scientific">bioreactor metagenome</name>
    <dbReference type="NCBI Taxonomy" id="1076179"/>
    <lineage>
        <taxon>unclassified sequences</taxon>
        <taxon>metagenomes</taxon>
        <taxon>ecological metagenomes</taxon>
    </lineage>
</organism>
<comment type="caution">
    <text evidence="1">The sequence shown here is derived from an EMBL/GenBank/DDBJ whole genome shotgun (WGS) entry which is preliminary data.</text>
</comment>